<dbReference type="PANTHER" id="PTHR47893:SF1">
    <property type="entry name" value="REGULATORY PROTEIN PCHR"/>
    <property type="match status" value="1"/>
</dbReference>
<dbReference type="PROSITE" id="PS01124">
    <property type="entry name" value="HTH_ARAC_FAMILY_2"/>
    <property type="match status" value="1"/>
</dbReference>
<dbReference type="PRINTS" id="PR00032">
    <property type="entry name" value="HTHARAC"/>
</dbReference>
<evidence type="ECO:0000313" key="6">
    <source>
        <dbReference type="Proteomes" id="UP000607397"/>
    </source>
</evidence>
<feature type="domain" description="HTH araC/xylS-type" evidence="4">
    <location>
        <begin position="229"/>
        <end position="327"/>
    </location>
</feature>
<dbReference type="RefSeq" id="WP_161824399.1">
    <property type="nucleotide sequence ID" value="NZ_WVIC01000007.1"/>
</dbReference>
<accession>A0A8K2A6I8</accession>
<dbReference type="EMBL" id="WVIC01000007">
    <property type="protein sequence ID" value="NCJ05931.1"/>
    <property type="molecule type" value="Genomic_DNA"/>
</dbReference>
<evidence type="ECO:0000256" key="3">
    <source>
        <dbReference type="ARBA" id="ARBA00023163"/>
    </source>
</evidence>
<dbReference type="GO" id="GO:0043565">
    <property type="term" value="F:sequence-specific DNA binding"/>
    <property type="evidence" value="ECO:0007669"/>
    <property type="project" value="InterPro"/>
</dbReference>
<gene>
    <name evidence="5" type="ORF">GS597_05270</name>
</gene>
<proteinExistence type="predicted"/>
<name>A0A8K2A6I8_9CYAN</name>
<dbReference type="Gene3D" id="1.10.10.60">
    <property type="entry name" value="Homeodomain-like"/>
    <property type="match status" value="2"/>
</dbReference>
<evidence type="ECO:0000256" key="1">
    <source>
        <dbReference type="ARBA" id="ARBA00023015"/>
    </source>
</evidence>
<dbReference type="SMART" id="SM00342">
    <property type="entry name" value="HTH_ARAC"/>
    <property type="match status" value="1"/>
</dbReference>
<evidence type="ECO:0000313" key="5">
    <source>
        <dbReference type="EMBL" id="NCJ05931.1"/>
    </source>
</evidence>
<dbReference type="SUPFAM" id="SSF46689">
    <property type="entry name" value="Homeodomain-like"/>
    <property type="match status" value="2"/>
</dbReference>
<dbReference type="Proteomes" id="UP000607397">
    <property type="component" value="Unassembled WGS sequence"/>
</dbReference>
<dbReference type="InterPro" id="IPR018060">
    <property type="entry name" value="HTH_AraC"/>
</dbReference>
<sequence>MMTLTLTSQDYLALFDEAANNGEIAQQESEFETFCEYPPLLGQGYRRSYQLRSGLSVSIHEHTCRDGLTLKIPEQQWSVGMFFHIAGDYRCDCGAYVNAGHTTLTGQCVVPKETLEYRAQERLSSVYLHIDPALLRELVMGYSVQFPTPLRSILEEIEDLIKIEGMITPAMQVALQQIFQCPYQGTFKRLYLEGKVLELIALQLNQIVDQDSPLRAVSSLSNCDLDCIHQARDILLNHAEAPPSLLDLARQVGINDRKLKQGFRDVFHTSPFAYLRQHRLEQARQLLSDPDLPIGVVAKRVGYGDRSAFATAFRKQFGLNPKAYQLQWRREI</sequence>
<keyword evidence="1" id="KW-0805">Transcription regulation</keyword>
<organism evidence="5 6">
    <name type="scientific">Petrachloros mirabilis ULC683</name>
    <dbReference type="NCBI Taxonomy" id="2781853"/>
    <lineage>
        <taxon>Bacteria</taxon>
        <taxon>Bacillati</taxon>
        <taxon>Cyanobacteriota</taxon>
        <taxon>Cyanophyceae</taxon>
        <taxon>Synechococcales</taxon>
        <taxon>Petrachlorosaceae</taxon>
        <taxon>Petrachloros</taxon>
        <taxon>Petrachloros mirabilis</taxon>
    </lineage>
</organism>
<keyword evidence="2" id="KW-0238">DNA-binding</keyword>
<protein>
    <submittedName>
        <fullName evidence="5">Helix-turn-helix domain-containing protein</fullName>
    </submittedName>
</protein>
<dbReference type="Pfam" id="PF12833">
    <property type="entry name" value="HTH_18"/>
    <property type="match status" value="1"/>
</dbReference>
<dbReference type="InterPro" id="IPR009057">
    <property type="entry name" value="Homeodomain-like_sf"/>
</dbReference>
<dbReference type="GO" id="GO:0003700">
    <property type="term" value="F:DNA-binding transcription factor activity"/>
    <property type="evidence" value="ECO:0007669"/>
    <property type="project" value="InterPro"/>
</dbReference>
<comment type="caution">
    <text evidence="5">The sequence shown here is derived from an EMBL/GenBank/DDBJ whole genome shotgun (WGS) entry which is preliminary data.</text>
</comment>
<dbReference type="InterPro" id="IPR020449">
    <property type="entry name" value="Tscrpt_reg_AraC-type_HTH"/>
</dbReference>
<reference evidence="5" key="1">
    <citation type="submission" date="2019-12" db="EMBL/GenBank/DDBJ databases">
        <title>High-Quality draft genome sequences of three cyanobacteria isolated from the limestone walls of the Old Cathedral of Coimbra.</title>
        <authorList>
            <person name="Tiago I."/>
            <person name="Soares F."/>
            <person name="Portugal A."/>
        </authorList>
    </citation>
    <scope>NUCLEOTIDE SEQUENCE [LARGE SCALE GENOMIC DNA]</scope>
    <source>
        <strain evidence="5">C</strain>
    </source>
</reference>
<dbReference type="AlphaFoldDB" id="A0A8K2A6I8"/>
<evidence type="ECO:0000259" key="4">
    <source>
        <dbReference type="PROSITE" id="PS01124"/>
    </source>
</evidence>
<evidence type="ECO:0000256" key="2">
    <source>
        <dbReference type="ARBA" id="ARBA00023125"/>
    </source>
</evidence>
<keyword evidence="3" id="KW-0804">Transcription</keyword>
<dbReference type="PANTHER" id="PTHR47893">
    <property type="entry name" value="REGULATORY PROTEIN PCHR"/>
    <property type="match status" value="1"/>
</dbReference>
<keyword evidence="6" id="KW-1185">Reference proteome</keyword>
<dbReference type="InterPro" id="IPR053142">
    <property type="entry name" value="PchR_regulatory_protein"/>
</dbReference>